<evidence type="ECO:0000256" key="1">
    <source>
        <dbReference type="ARBA" id="ARBA00012513"/>
    </source>
</evidence>
<dbReference type="EMBL" id="RRYP01001793">
    <property type="protein sequence ID" value="TNV85486.1"/>
    <property type="molecule type" value="Genomic_DNA"/>
</dbReference>
<dbReference type="AlphaFoldDB" id="A0A8J8P124"/>
<feature type="domain" description="Protein kinase" evidence="4">
    <location>
        <begin position="175"/>
        <end position="594"/>
    </location>
</feature>
<dbReference type="EC" id="2.7.11.1" evidence="1"/>
<dbReference type="Proteomes" id="UP000785679">
    <property type="component" value="Unassembled WGS sequence"/>
</dbReference>
<evidence type="ECO:0000313" key="6">
    <source>
        <dbReference type="Proteomes" id="UP000785679"/>
    </source>
</evidence>
<organism evidence="5 6">
    <name type="scientific">Halteria grandinella</name>
    <dbReference type="NCBI Taxonomy" id="5974"/>
    <lineage>
        <taxon>Eukaryota</taxon>
        <taxon>Sar</taxon>
        <taxon>Alveolata</taxon>
        <taxon>Ciliophora</taxon>
        <taxon>Intramacronucleata</taxon>
        <taxon>Spirotrichea</taxon>
        <taxon>Stichotrichia</taxon>
        <taxon>Sporadotrichida</taxon>
        <taxon>Halteriidae</taxon>
        <taxon>Halteria</taxon>
    </lineage>
</organism>
<feature type="region of interest" description="Disordered" evidence="3">
    <location>
        <begin position="274"/>
        <end position="338"/>
    </location>
</feature>
<dbReference type="PROSITE" id="PS50011">
    <property type="entry name" value="PROTEIN_KINASE_DOM"/>
    <property type="match status" value="1"/>
</dbReference>
<proteinExistence type="predicted"/>
<dbReference type="PANTHER" id="PTHR11909">
    <property type="entry name" value="CASEIN KINASE-RELATED"/>
    <property type="match status" value="1"/>
</dbReference>
<dbReference type="InterPro" id="IPR008271">
    <property type="entry name" value="Ser/Thr_kinase_AS"/>
</dbReference>
<sequence>MTEDQVKTLIDEEGSRQNAEGDQLRLQELKILKGFQNADSQFLHKNLELRSYHLPKGCQSQVFLVNYTIEDGGCCAFQSAGFSSKYSGIPLLSGIANNTCTGPQLNGFNSNFKMWQVNQITGTEQMGAQISILGSKSRLNTIKKIEELPNGIISNTAGQSLLGGVIPNKDSSSLYQQAILRGDSSVGRVQSNSRFKSIGRLNPSQAVPIKIESILKVYPGQQLEQFQLECRILLDIKRAGLKGFPNMLSYSKNDQRGEIVQEALGASLHEIQQRLSGKGRQMEKPQIDQSKIANQNDKSGSITPAGDQNNKFKISTQGGNQNPIEKAGQATHSKSAPPRKSVALYNFSEETVIMIAIQLYERLRDLHSIGIVHNDIKPDNLLVDAQQEDLIHLIDFGLSQYFLENLENNVQAATGEQVGTKQNKTFKNLNGIDLCNFTHHNDSTRSPQLQCNISMPNTVEDPHDGQPQLFSPASLPKPKHVSKVFLNAFTGNFIFASTNSCQGFNKSRQDDLESTFYMIIYYLNRCNLPWIYLCSSRYDFSEKMRERLKPNMVQAFHDLLAHQNLVRIYQYIMELGFEEEPNYGLIIGLFKDILKTMRKRTLKFDWQPHPVQQLPRVSLNNFNASFKILGQGSNTQSNNNTLQVLKPIQGVAGQQSSSHYYPKKTSPNQSVASRQREGQNQTSKIILPEYGEQKINITINLKNTGEQVKQLQKHIYTELGLNNPASLSQPSNLSLHAGLKQQINQHHQLRQRNQTAKGTEPIVDDIKLEQRKLREKTAQSTYVQAPSANQPRSHTVDQTVCKFAQSAMDVEIINASQMDASAMKGASSHHNQRQAIDVSNLDNESNKECLRYLKQMISPSRAFLNPEGISHQQEEHEELSSSQSHGESECHIVEEFCSAILDPQKVFNEDEVALKIREPRRKYAENDRQKRKFRVKTPTAQIQKNAPQGKNKNVSRTIFKRQSLAQSVYQYAHKQLSSQDRDNDECDSIDSLDLTEDTTQAGAACINKQQLNTAERKHQLERHIFGHASQRVVKPI</sequence>
<name>A0A8J8P124_HALGN</name>
<evidence type="ECO:0000256" key="2">
    <source>
        <dbReference type="ARBA" id="ARBA00023860"/>
    </source>
</evidence>
<dbReference type="InterPro" id="IPR050235">
    <property type="entry name" value="CK1_Ser-Thr_kinase"/>
</dbReference>
<dbReference type="GO" id="GO:0005524">
    <property type="term" value="F:ATP binding"/>
    <property type="evidence" value="ECO:0007669"/>
    <property type="project" value="InterPro"/>
</dbReference>
<evidence type="ECO:0000259" key="4">
    <source>
        <dbReference type="PROSITE" id="PS50011"/>
    </source>
</evidence>
<evidence type="ECO:0000313" key="5">
    <source>
        <dbReference type="EMBL" id="TNV85486.1"/>
    </source>
</evidence>
<keyword evidence="6" id="KW-1185">Reference proteome</keyword>
<dbReference type="PROSITE" id="PS00108">
    <property type="entry name" value="PROTEIN_KINASE_ST"/>
    <property type="match status" value="1"/>
</dbReference>
<protein>
    <recommendedName>
        <fullName evidence="2">Casein kinase I</fullName>
        <ecNumber evidence="1">2.7.11.1</ecNumber>
    </recommendedName>
</protein>
<dbReference type="InterPro" id="IPR011009">
    <property type="entry name" value="Kinase-like_dom_sf"/>
</dbReference>
<accession>A0A8J8P124</accession>
<feature type="region of interest" description="Disordered" evidence="3">
    <location>
        <begin position="654"/>
        <end position="684"/>
    </location>
</feature>
<dbReference type="GO" id="GO:0004674">
    <property type="term" value="F:protein serine/threonine kinase activity"/>
    <property type="evidence" value="ECO:0007669"/>
    <property type="project" value="UniProtKB-EC"/>
</dbReference>
<dbReference type="InterPro" id="IPR000719">
    <property type="entry name" value="Prot_kinase_dom"/>
</dbReference>
<reference evidence="5" key="1">
    <citation type="submission" date="2019-06" db="EMBL/GenBank/DDBJ databases">
        <authorList>
            <person name="Zheng W."/>
        </authorList>
    </citation>
    <scope>NUCLEOTIDE SEQUENCE</scope>
    <source>
        <strain evidence="5">QDHG01</strain>
    </source>
</reference>
<dbReference type="Pfam" id="PF00069">
    <property type="entry name" value="Pkinase"/>
    <property type="match status" value="1"/>
</dbReference>
<dbReference type="SUPFAM" id="SSF56112">
    <property type="entry name" value="Protein kinase-like (PK-like)"/>
    <property type="match status" value="1"/>
</dbReference>
<evidence type="ECO:0000256" key="3">
    <source>
        <dbReference type="SAM" id="MobiDB-lite"/>
    </source>
</evidence>
<dbReference type="Gene3D" id="1.10.510.10">
    <property type="entry name" value="Transferase(Phosphotransferase) domain 1"/>
    <property type="match status" value="2"/>
</dbReference>
<dbReference type="OrthoDB" id="4062651at2759"/>
<feature type="compositionally biased region" description="Polar residues" evidence="3">
    <location>
        <begin position="287"/>
        <end position="323"/>
    </location>
</feature>
<gene>
    <name evidence="5" type="ORF">FGO68_gene11074</name>
</gene>
<comment type="caution">
    <text evidence="5">The sequence shown here is derived from an EMBL/GenBank/DDBJ whole genome shotgun (WGS) entry which is preliminary data.</text>
</comment>